<feature type="transmembrane region" description="Helical" evidence="8">
    <location>
        <begin position="89"/>
        <end position="117"/>
    </location>
</feature>
<evidence type="ECO:0000256" key="1">
    <source>
        <dbReference type="ARBA" id="ARBA00004651"/>
    </source>
</evidence>
<feature type="transmembrane region" description="Helical" evidence="8">
    <location>
        <begin position="312"/>
        <end position="337"/>
    </location>
</feature>
<sequence length="470" mass="51025">MQPLTKRFTDILENYRFSRPFWLLAAGSFINRAGRFVAPFFAIYLTSSLHFTISEATLVISIMGLGSLASGICGGVLSDIIGRRPTILISLLIGAGILLALGFASHIVLITGLALLYTFFADLAAPAISAAVADTTPTQKLPQAYSLRYWTNNIGSAIGPVLAGLLAPISYLLLFLGDALTTFCFSLLIWFGLPETHQPRKAATKEHVDNRQHLSIALSDPWLWSYALLAFLFDCVYMQSMTAIPLDMQAHTLSPFAYGSIMGISAVEVVLISLPVTALCNRFFPNTSLSIAALLLGIGMGLFSMLHTYQGFLLGVAIWTLGEIPYFPTSVAIIADISPAHLRGTYQGIFQTIRAVAVVVAPGLGGFVMQQFNAAFLWQICFVIGLLVATGYFAVGRLHHRYKSRAVLPVNNNNHALPFPKSLPSSEKSTILVKGLPLHIDEPQHAQAHTHARGEFTHSLNSLPSPKNIK</sequence>
<evidence type="ECO:0000256" key="5">
    <source>
        <dbReference type="ARBA" id="ARBA00022989"/>
    </source>
</evidence>
<feature type="transmembrane region" description="Helical" evidence="8">
    <location>
        <begin position="56"/>
        <end position="77"/>
    </location>
</feature>
<reference evidence="10" key="1">
    <citation type="submission" date="2020-10" db="EMBL/GenBank/DDBJ databases">
        <title>Taxonomic study of unclassified bacteria belonging to the class Ktedonobacteria.</title>
        <authorList>
            <person name="Yabe S."/>
            <person name="Wang C.M."/>
            <person name="Zheng Y."/>
            <person name="Sakai Y."/>
            <person name="Cavaletti L."/>
            <person name="Monciardini P."/>
            <person name="Donadio S."/>
        </authorList>
    </citation>
    <scope>NUCLEOTIDE SEQUENCE</scope>
    <source>
        <strain evidence="10">SOSP1-1</strain>
    </source>
</reference>
<dbReference type="PANTHER" id="PTHR23517:SF2">
    <property type="entry name" value="MULTIDRUG RESISTANCE PROTEIN MDTH"/>
    <property type="match status" value="1"/>
</dbReference>
<feature type="domain" description="Major facilitator superfamily (MFS) profile" evidence="9">
    <location>
        <begin position="20"/>
        <end position="403"/>
    </location>
</feature>
<feature type="transmembrane region" description="Helical" evidence="8">
    <location>
        <begin position="169"/>
        <end position="193"/>
    </location>
</feature>
<keyword evidence="3" id="KW-1003">Cell membrane</keyword>
<protein>
    <submittedName>
        <fullName evidence="10">MFS transporter</fullName>
    </submittedName>
</protein>
<dbReference type="Pfam" id="PF07690">
    <property type="entry name" value="MFS_1"/>
    <property type="match status" value="1"/>
</dbReference>
<evidence type="ECO:0000256" key="6">
    <source>
        <dbReference type="ARBA" id="ARBA00023136"/>
    </source>
</evidence>
<feature type="transmembrane region" description="Helical" evidence="8">
    <location>
        <begin position="288"/>
        <end position="306"/>
    </location>
</feature>
<dbReference type="GO" id="GO:0022857">
    <property type="term" value="F:transmembrane transporter activity"/>
    <property type="evidence" value="ECO:0007669"/>
    <property type="project" value="InterPro"/>
</dbReference>
<dbReference type="Proteomes" id="UP000612362">
    <property type="component" value="Unassembled WGS sequence"/>
</dbReference>
<dbReference type="InterPro" id="IPR011701">
    <property type="entry name" value="MFS"/>
</dbReference>
<dbReference type="AlphaFoldDB" id="A0A8J3I0B5"/>
<dbReference type="InterPro" id="IPR036259">
    <property type="entry name" value="MFS_trans_sf"/>
</dbReference>
<evidence type="ECO:0000313" key="11">
    <source>
        <dbReference type="Proteomes" id="UP000612362"/>
    </source>
</evidence>
<organism evidence="10 11">
    <name type="scientific">Ktedonospora formicarum</name>
    <dbReference type="NCBI Taxonomy" id="2778364"/>
    <lineage>
        <taxon>Bacteria</taxon>
        <taxon>Bacillati</taxon>
        <taxon>Chloroflexota</taxon>
        <taxon>Ktedonobacteria</taxon>
        <taxon>Ktedonobacterales</taxon>
        <taxon>Ktedonobacteraceae</taxon>
        <taxon>Ktedonospora</taxon>
    </lineage>
</organism>
<dbReference type="RefSeq" id="WP_220196854.1">
    <property type="nucleotide sequence ID" value="NZ_BNJF01000003.1"/>
</dbReference>
<feature type="compositionally biased region" description="Polar residues" evidence="7">
    <location>
        <begin position="458"/>
        <end position="470"/>
    </location>
</feature>
<comment type="subcellular location">
    <subcellularLocation>
        <location evidence="1">Cell membrane</location>
        <topology evidence="1">Multi-pass membrane protein</topology>
    </subcellularLocation>
</comment>
<keyword evidence="4 8" id="KW-0812">Transmembrane</keyword>
<dbReference type="InterPro" id="IPR005829">
    <property type="entry name" value="Sugar_transporter_CS"/>
</dbReference>
<dbReference type="CDD" id="cd17329">
    <property type="entry name" value="MFS_MdtH_MDR_like"/>
    <property type="match status" value="1"/>
</dbReference>
<feature type="transmembrane region" description="Helical" evidence="8">
    <location>
        <begin position="21"/>
        <end position="44"/>
    </location>
</feature>
<dbReference type="SUPFAM" id="SSF103473">
    <property type="entry name" value="MFS general substrate transporter"/>
    <property type="match status" value="1"/>
</dbReference>
<proteinExistence type="predicted"/>
<dbReference type="PROSITE" id="PS00216">
    <property type="entry name" value="SUGAR_TRANSPORT_1"/>
    <property type="match status" value="1"/>
</dbReference>
<dbReference type="InterPro" id="IPR050171">
    <property type="entry name" value="MFS_Transporters"/>
</dbReference>
<keyword evidence="11" id="KW-1185">Reference proteome</keyword>
<evidence type="ECO:0000256" key="4">
    <source>
        <dbReference type="ARBA" id="ARBA00022692"/>
    </source>
</evidence>
<evidence type="ECO:0000256" key="8">
    <source>
        <dbReference type="SAM" id="Phobius"/>
    </source>
</evidence>
<feature type="transmembrane region" description="Helical" evidence="8">
    <location>
        <begin position="253"/>
        <end position="276"/>
    </location>
</feature>
<feature type="transmembrane region" description="Helical" evidence="8">
    <location>
        <begin position="214"/>
        <end position="233"/>
    </location>
</feature>
<evidence type="ECO:0000313" key="10">
    <source>
        <dbReference type="EMBL" id="GHO47597.1"/>
    </source>
</evidence>
<feature type="transmembrane region" description="Helical" evidence="8">
    <location>
        <begin position="375"/>
        <end position="395"/>
    </location>
</feature>
<keyword evidence="6 8" id="KW-0472">Membrane</keyword>
<accession>A0A8J3I0B5</accession>
<name>A0A8J3I0B5_9CHLR</name>
<dbReference type="GO" id="GO:0005886">
    <property type="term" value="C:plasma membrane"/>
    <property type="evidence" value="ECO:0007669"/>
    <property type="project" value="UniProtKB-SubCell"/>
</dbReference>
<dbReference type="EMBL" id="BNJF01000003">
    <property type="protein sequence ID" value="GHO47597.1"/>
    <property type="molecule type" value="Genomic_DNA"/>
</dbReference>
<dbReference type="PANTHER" id="PTHR23517">
    <property type="entry name" value="RESISTANCE PROTEIN MDTM, PUTATIVE-RELATED-RELATED"/>
    <property type="match status" value="1"/>
</dbReference>
<dbReference type="PROSITE" id="PS50850">
    <property type="entry name" value="MFS"/>
    <property type="match status" value="1"/>
</dbReference>
<dbReference type="InterPro" id="IPR020846">
    <property type="entry name" value="MFS_dom"/>
</dbReference>
<feature type="transmembrane region" description="Helical" evidence="8">
    <location>
        <begin position="349"/>
        <end position="369"/>
    </location>
</feature>
<dbReference type="Gene3D" id="1.20.1250.20">
    <property type="entry name" value="MFS general substrate transporter like domains"/>
    <property type="match status" value="1"/>
</dbReference>
<gene>
    <name evidence="10" type="ORF">KSX_57600</name>
</gene>
<keyword evidence="2" id="KW-0813">Transport</keyword>
<feature type="region of interest" description="Disordered" evidence="7">
    <location>
        <begin position="447"/>
        <end position="470"/>
    </location>
</feature>
<evidence type="ECO:0000256" key="7">
    <source>
        <dbReference type="SAM" id="MobiDB-lite"/>
    </source>
</evidence>
<keyword evidence="5 8" id="KW-1133">Transmembrane helix</keyword>
<comment type="caution">
    <text evidence="10">The sequence shown here is derived from an EMBL/GenBank/DDBJ whole genome shotgun (WGS) entry which is preliminary data.</text>
</comment>
<evidence type="ECO:0000259" key="9">
    <source>
        <dbReference type="PROSITE" id="PS50850"/>
    </source>
</evidence>
<evidence type="ECO:0000256" key="3">
    <source>
        <dbReference type="ARBA" id="ARBA00022475"/>
    </source>
</evidence>
<evidence type="ECO:0000256" key="2">
    <source>
        <dbReference type="ARBA" id="ARBA00022448"/>
    </source>
</evidence>